<evidence type="ECO:0000259" key="7">
    <source>
        <dbReference type="PROSITE" id="PS50115"/>
    </source>
</evidence>
<evidence type="ECO:0000256" key="4">
    <source>
        <dbReference type="ARBA" id="ARBA00022833"/>
    </source>
</evidence>
<dbReference type="SMART" id="SM00105">
    <property type="entry name" value="ArfGap"/>
    <property type="match status" value="1"/>
</dbReference>
<dbReference type="InterPro" id="IPR001164">
    <property type="entry name" value="ArfGAP_dom"/>
</dbReference>
<keyword evidence="1" id="KW-0343">GTPase activation</keyword>
<keyword evidence="6" id="KW-0812">Transmembrane</keyword>
<feature type="transmembrane region" description="Helical" evidence="6">
    <location>
        <begin position="286"/>
        <end position="310"/>
    </location>
</feature>
<dbReference type="EMBL" id="GHBR01000497">
    <property type="protein sequence ID" value="NDJ96052.1"/>
    <property type="molecule type" value="Transcribed_RNA"/>
</dbReference>
<dbReference type="PRINTS" id="PR00405">
    <property type="entry name" value="REVINTRACTNG"/>
</dbReference>
<dbReference type="Gene3D" id="1.10.220.150">
    <property type="entry name" value="Arf GTPase activating protein"/>
    <property type="match status" value="1"/>
</dbReference>
<keyword evidence="6" id="KW-1133">Transmembrane helix</keyword>
<dbReference type="SUPFAM" id="SSF57863">
    <property type="entry name" value="ArfGap/RecO-like zinc finger"/>
    <property type="match status" value="1"/>
</dbReference>
<protein>
    <submittedName>
        <fullName evidence="8">ADP-ribosylation factor GTPase-activating protein 2 (Trinotate prediction)</fullName>
    </submittedName>
</protein>
<dbReference type="GO" id="GO:0008270">
    <property type="term" value="F:zinc ion binding"/>
    <property type="evidence" value="ECO:0007669"/>
    <property type="project" value="UniProtKB-KW"/>
</dbReference>
<keyword evidence="6" id="KW-0472">Membrane</keyword>
<evidence type="ECO:0000256" key="6">
    <source>
        <dbReference type="SAM" id="Phobius"/>
    </source>
</evidence>
<proteinExistence type="predicted"/>
<dbReference type="Pfam" id="PF01412">
    <property type="entry name" value="ArfGap"/>
    <property type="match status" value="1"/>
</dbReference>
<dbReference type="PROSITE" id="PS50115">
    <property type="entry name" value="ARFGAP"/>
    <property type="match status" value="1"/>
</dbReference>
<evidence type="ECO:0000256" key="5">
    <source>
        <dbReference type="PROSITE-ProRule" id="PRU00288"/>
    </source>
</evidence>
<evidence type="ECO:0000256" key="1">
    <source>
        <dbReference type="ARBA" id="ARBA00022468"/>
    </source>
</evidence>
<dbReference type="GO" id="GO:0048205">
    <property type="term" value="P:COPI coating of Golgi vesicle"/>
    <property type="evidence" value="ECO:0007669"/>
    <property type="project" value="TreeGrafter"/>
</dbReference>
<name>A0A6B2FXW8_MYXSQ</name>
<dbReference type="CDD" id="cd08831">
    <property type="entry name" value="ArfGap_ArfGap2_3_like"/>
    <property type="match status" value="1"/>
</dbReference>
<keyword evidence="4" id="KW-0862">Zinc</keyword>
<dbReference type="PANTHER" id="PTHR45686">
    <property type="entry name" value="ADP-RIBOSYLATION FACTOR GTPASE ACTIVATING PROTEIN 3, ISOFORM H-RELATED"/>
    <property type="match status" value="1"/>
</dbReference>
<evidence type="ECO:0000256" key="2">
    <source>
        <dbReference type="ARBA" id="ARBA00022723"/>
    </source>
</evidence>
<keyword evidence="2" id="KW-0479">Metal-binding</keyword>
<dbReference type="GO" id="GO:0005096">
    <property type="term" value="F:GTPase activator activity"/>
    <property type="evidence" value="ECO:0007669"/>
    <property type="project" value="UniProtKB-KW"/>
</dbReference>
<dbReference type="InterPro" id="IPR038508">
    <property type="entry name" value="ArfGAP_dom_sf"/>
</dbReference>
<reference evidence="8" key="1">
    <citation type="submission" date="2018-11" db="EMBL/GenBank/DDBJ databases">
        <title>Myxobolus squamalis genome and transcriptome.</title>
        <authorList>
            <person name="Yahalomi D."/>
            <person name="Atkinson S.D."/>
            <person name="Neuhof M."/>
            <person name="Chang E.S."/>
            <person name="Philippe H."/>
            <person name="Cartwright P."/>
            <person name="Bartholomew J.L."/>
            <person name="Huchon D."/>
        </authorList>
    </citation>
    <scope>NUCLEOTIDE SEQUENCE</scope>
    <source>
        <strain evidence="8">71B08</strain>
        <tissue evidence="8">Whole</tissue>
    </source>
</reference>
<evidence type="ECO:0000313" key="8">
    <source>
        <dbReference type="EMBL" id="NDJ96052.1"/>
    </source>
</evidence>
<dbReference type="PANTHER" id="PTHR45686:SF4">
    <property type="entry name" value="ADP-RIBOSYLATION FACTOR GTPASE ACTIVATING PROTEIN 3, ISOFORM H"/>
    <property type="match status" value="1"/>
</dbReference>
<sequence length="319" mass="36185">MDALVPLDEYQNIMKELKSIPDNKICFDCQQINPSWVSVTYGIFICIDCSAVHRCLGVSYSFVRSVNLDVKWTYFNLQCMAKGGNFEAKKHFQDHSIYEIDIRRKYLSSGAALYKERLRQKVLTECFFILPPSPDNNEPAYSPEADIQQPITMKQQINFTEKPTKKKGIRSLNARKISRDFDIHSDLPCSPTLTESHSSVKFDDAERDDRLGMASVGGFKSKGISHSASKGCIKIEEARAPTERVPLPQISSFPTWEVIRPNGNRSSGDHKKLSNKIGEDIVPERMLPVIILLIGLHLGQIPINHVLFYLTRPLKKKNT</sequence>
<keyword evidence="3 5" id="KW-0863">Zinc-finger</keyword>
<dbReference type="AlphaFoldDB" id="A0A6B2FXW8"/>
<feature type="domain" description="Arf-GAP" evidence="7">
    <location>
        <begin position="11"/>
        <end position="118"/>
    </location>
</feature>
<accession>A0A6B2FXW8</accession>
<dbReference type="InterPro" id="IPR037278">
    <property type="entry name" value="ARFGAP/RecO"/>
</dbReference>
<dbReference type="GO" id="GO:0000139">
    <property type="term" value="C:Golgi membrane"/>
    <property type="evidence" value="ECO:0007669"/>
    <property type="project" value="GOC"/>
</dbReference>
<evidence type="ECO:0000256" key="3">
    <source>
        <dbReference type="ARBA" id="ARBA00022771"/>
    </source>
</evidence>
<organism evidence="8">
    <name type="scientific">Myxobolus squamalis</name>
    <name type="common">Myxosporean</name>
    <dbReference type="NCBI Taxonomy" id="59785"/>
    <lineage>
        <taxon>Eukaryota</taxon>
        <taxon>Metazoa</taxon>
        <taxon>Cnidaria</taxon>
        <taxon>Myxozoa</taxon>
        <taxon>Myxosporea</taxon>
        <taxon>Bivalvulida</taxon>
        <taxon>Platysporina</taxon>
        <taxon>Myxobolidae</taxon>
        <taxon>Myxobolus</taxon>
    </lineage>
</organism>